<keyword evidence="1" id="KW-1133">Transmembrane helix</keyword>
<dbReference type="EMBL" id="NAFI01000140">
    <property type="protein sequence ID" value="OSJ17626.1"/>
    <property type="molecule type" value="Genomic_DNA"/>
</dbReference>
<keyword evidence="1" id="KW-0472">Membrane</keyword>
<feature type="transmembrane region" description="Helical" evidence="1">
    <location>
        <begin position="75"/>
        <end position="93"/>
    </location>
</feature>
<accession>A0A1X3EHE2</accession>
<proteinExistence type="predicted"/>
<feature type="transmembrane region" description="Helical" evidence="1">
    <location>
        <begin position="302"/>
        <end position="322"/>
    </location>
</feature>
<sequence length="447" mass="49550">MTALALQRPQITLVSLNIEAIALGVYLVRDAFGGVIRYYTSIFHLDTLWYLPDGVALLCLAQFFVHCILRNRSTLALLVFAQIMLSLVLGYFMMGTATAAISAFKMMLPVFVGFCFCDSSLGSYRKLLSIIAVTFYLSVIGVLLTKFYLMPWVGYKYESFGAVREAGRLWWAYGGDDQRLMGFAADNTMAAFFILVSFAITSIRKSTLWCLLYGSLAVYVIRLTTSKTTMIVLVLYLVLLVIVRMLPEKSRFPAIRAIALWSFAAILVPFFMIVVASGTAAVPHSTLFSILDRINNSWQLPFVYMSQLMPIGLVTGCGAGCFNYPQKLFSPLAAYWVPVDNFYIGTYLMFGLPFVAFMVMVFRANFGATDVYKLTLLFVVNLFTITVLNYGPASGLLIIALSFSEVFSRRATSARAADTVPIELPRPIRSLEGLGVDMPGTAARGSR</sequence>
<evidence type="ECO:0000313" key="3">
    <source>
        <dbReference type="Proteomes" id="UP000193553"/>
    </source>
</evidence>
<dbReference type="Proteomes" id="UP000193553">
    <property type="component" value="Unassembled WGS sequence"/>
</dbReference>
<dbReference type="AlphaFoldDB" id="A0A1X3EHE2"/>
<feature type="transmembrane region" description="Helical" evidence="1">
    <location>
        <begin position="342"/>
        <end position="362"/>
    </location>
</feature>
<feature type="transmembrane region" description="Helical" evidence="1">
    <location>
        <begin position="12"/>
        <end position="28"/>
    </location>
</feature>
<reference evidence="2 3" key="1">
    <citation type="submission" date="2017-03" db="EMBL/GenBank/DDBJ databases">
        <title>Whole genome sequences of fourteen strains of Bradyrhizobium canariense and one strain of Bradyrhizobium japonicum isolated from Lupinus (Papilionoideae: Genisteae) species in Algeria.</title>
        <authorList>
            <person name="Crovadore J."/>
            <person name="Chekireb D."/>
            <person name="Brachmann A."/>
            <person name="Chablais R."/>
            <person name="Cochard B."/>
            <person name="Lefort F."/>
        </authorList>
    </citation>
    <scope>NUCLEOTIDE SEQUENCE [LARGE SCALE GENOMIC DNA]</scope>
    <source>
        <strain evidence="2 3">UBMA195</strain>
    </source>
</reference>
<name>A0A1X3EHE2_9BRAD</name>
<gene>
    <name evidence="2" type="ORF">BSZ18_03895</name>
</gene>
<organism evidence="2 3">
    <name type="scientific">Bradyrhizobium canariense</name>
    <dbReference type="NCBI Taxonomy" id="255045"/>
    <lineage>
        <taxon>Bacteria</taxon>
        <taxon>Pseudomonadati</taxon>
        <taxon>Pseudomonadota</taxon>
        <taxon>Alphaproteobacteria</taxon>
        <taxon>Hyphomicrobiales</taxon>
        <taxon>Nitrobacteraceae</taxon>
        <taxon>Bradyrhizobium</taxon>
    </lineage>
</organism>
<feature type="transmembrane region" description="Helical" evidence="1">
    <location>
        <begin position="258"/>
        <end position="282"/>
    </location>
</feature>
<keyword evidence="1" id="KW-0812">Transmembrane</keyword>
<feature type="transmembrane region" description="Helical" evidence="1">
    <location>
        <begin position="230"/>
        <end position="246"/>
    </location>
</feature>
<protein>
    <submittedName>
        <fullName evidence="2">Uncharacterized protein</fullName>
    </submittedName>
</protein>
<feature type="transmembrane region" description="Helical" evidence="1">
    <location>
        <begin position="180"/>
        <end position="200"/>
    </location>
</feature>
<feature type="transmembrane region" description="Helical" evidence="1">
    <location>
        <begin position="374"/>
        <end position="401"/>
    </location>
</feature>
<feature type="transmembrane region" description="Helical" evidence="1">
    <location>
        <begin position="128"/>
        <end position="149"/>
    </location>
</feature>
<dbReference type="RefSeq" id="WP_018458856.1">
    <property type="nucleotide sequence ID" value="NZ_NAEX01000172.1"/>
</dbReference>
<feature type="transmembrane region" description="Helical" evidence="1">
    <location>
        <begin position="48"/>
        <end position="68"/>
    </location>
</feature>
<feature type="transmembrane region" description="Helical" evidence="1">
    <location>
        <begin position="99"/>
        <end position="116"/>
    </location>
</feature>
<evidence type="ECO:0000256" key="1">
    <source>
        <dbReference type="SAM" id="Phobius"/>
    </source>
</evidence>
<comment type="caution">
    <text evidence="2">The sequence shown here is derived from an EMBL/GenBank/DDBJ whole genome shotgun (WGS) entry which is preliminary data.</text>
</comment>
<evidence type="ECO:0000313" key="2">
    <source>
        <dbReference type="EMBL" id="OSJ17626.1"/>
    </source>
</evidence>
<dbReference type="OrthoDB" id="7431993at2"/>
<feature type="transmembrane region" description="Helical" evidence="1">
    <location>
        <begin position="207"/>
        <end position="224"/>
    </location>
</feature>